<protein>
    <recommendedName>
        <fullName evidence="4">Hydrophobin</fullName>
    </recommendedName>
</protein>
<feature type="compositionally biased region" description="Pro residues" evidence="1">
    <location>
        <begin position="1"/>
        <end position="15"/>
    </location>
</feature>
<name>A0ABR0LX55_9PEZI</name>
<organism evidence="2 3">
    <name type="scientific">Cryomyces antarcticus</name>
    <dbReference type="NCBI Taxonomy" id="329879"/>
    <lineage>
        <taxon>Eukaryota</taxon>
        <taxon>Fungi</taxon>
        <taxon>Dikarya</taxon>
        <taxon>Ascomycota</taxon>
        <taxon>Pezizomycotina</taxon>
        <taxon>Dothideomycetes</taxon>
        <taxon>Dothideomycetes incertae sedis</taxon>
        <taxon>Cryomyces</taxon>
    </lineage>
</organism>
<evidence type="ECO:0008006" key="4">
    <source>
        <dbReference type="Google" id="ProtNLM"/>
    </source>
</evidence>
<evidence type="ECO:0000256" key="1">
    <source>
        <dbReference type="SAM" id="MobiDB-lite"/>
    </source>
</evidence>
<reference evidence="2 3" key="1">
    <citation type="submission" date="2023-08" db="EMBL/GenBank/DDBJ databases">
        <title>Black Yeasts Isolated from many extreme environments.</title>
        <authorList>
            <person name="Coleine C."/>
            <person name="Stajich J.E."/>
            <person name="Selbmann L."/>
        </authorList>
    </citation>
    <scope>NUCLEOTIDE SEQUENCE [LARGE SCALE GENOMIC DNA]</scope>
    <source>
        <strain evidence="2 3">CCFEE 536</strain>
    </source>
</reference>
<accession>A0ABR0LX55</accession>
<evidence type="ECO:0000313" key="3">
    <source>
        <dbReference type="Proteomes" id="UP001357485"/>
    </source>
</evidence>
<feature type="region of interest" description="Disordered" evidence="1">
    <location>
        <begin position="1"/>
        <end position="52"/>
    </location>
</feature>
<proteinExistence type="predicted"/>
<feature type="compositionally biased region" description="Low complexity" evidence="1">
    <location>
        <begin position="16"/>
        <end position="39"/>
    </location>
</feature>
<keyword evidence="3" id="KW-1185">Reference proteome</keyword>
<dbReference type="Proteomes" id="UP001357485">
    <property type="component" value="Unassembled WGS sequence"/>
</dbReference>
<gene>
    <name evidence="2" type="ORF">LTR16_004830</name>
</gene>
<sequence length="98" mass="9628">MAAPSPAPGPPPPPKKGVSSVSQSCSASQSSISCCNVSNGNPSGPPKKGQSVVAYPNGGNVIDCSIIVVDGNKNKLVNQICSTTVACCIGNGCIAIAE</sequence>
<evidence type="ECO:0000313" key="2">
    <source>
        <dbReference type="EMBL" id="KAK5254529.1"/>
    </source>
</evidence>
<comment type="caution">
    <text evidence="2">The sequence shown here is derived from an EMBL/GenBank/DDBJ whole genome shotgun (WGS) entry which is preliminary data.</text>
</comment>
<dbReference type="EMBL" id="JAVRRA010008904">
    <property type="protein sequence ID" value="KAK5254529.1"/>
    <property type="molecule type" value="Genomic_DNA"/>
</dbReference>